<protein>
    <recommendedName>
        <fullName evidence="2">Fatty acid synthase</fullName>
        <ecNumber evidence="1">2.3.1.85</ecNumber>
    </recommendedName>
</protein>
<dbReference type="Gene3D" id="3.90.180.10">
    <property type="entry name" value="Medium-chain alcohol dehydrogenases, catalytic domain"/>
    <property type="match status" value="1"/>
</dbReference>
<evidence type="ECO:0000256" key="8">
    <source>
        <dbReference type="ARBA" id="ARBA00022832"/>
    </source>
</evidence>
<reference evidence="19 20" key="1">
    <citation type="submission" date="2019-08" db="EMBL/GenBank/DDBJ databases">
        <authorList>
            <person name="Alioto T."/>
            <person name="Alioto T."/>
            <person name="Gomez Garrido J."/>
        </authorList>
    </citation>
    <scope>NUCLEOTIDE SEQUENCE [LARGE SCALE GENOMIC DNA]</scope>
</reference>
<feature type="domain" description="PKS/mFAS DH" evidence="18">
    <location>
        <begin position="853"/>
        <end position="1134"/>
    </location>
</feature>
<dbReference type="EMBL" id="CABPRJ010002466">
    <property type="protein sequence ID" value="VVC46316.1"/>
    <property type="molecule type" value="Genomic_DNA"/>
</dbReference>
<dbReference type="Pfam" id="PF21149">
    <property type="entry name" value="FAS_pseudo-KR"/>
    <property type="match status" value="1"/>
</dbReference>
<dbReference type="EC" id="2.3.1.85" evidence="1"/>
<evidence type="ECO:0000256" key="15">
    <source>
        <dbReference type="ARBA" id="ARBA00044883"/>
    </source>
</evidence>
<dbReference type="InterPro" id="IPR014043">
    <property type="entry name" value="Acyl_transferase_dom"/>
</dbReference>
<keyword evidence="10" id="KW-0560">Oxidoreductase</keyword>
<evidence type="ECO:0000256" key="10">
    <source>
        <dbReference type="ARBA" id="ARBA00023002"/>
    </source>
</evidence>
<dbReference type="InterPro" id="IPR032821">
    <property type="entry name" value="PKS_assoc"/>
</dbReference>
<dbReference type="Gene3D" id="3.40.47.10">
    <property type="match status" value="1"/>
</dbReference>
<keyword evidence="20" id="KW-1185">Reference proteome</keyword>
<dbReference type="PANTHER" id="PTHR43775">
    <property type="entry name" value="FATTY ACID SYNTHASE"/>
    <property type="match status" value="1"/>
</dbReference>
<dbReference type="SMART" id="SM00827">
    <property type="entry name" value="PKS_AT"/>
    <property type="match status" value="1"/>
</dbReference>
<dbReference type="InterPro" id="IPR020841">
    <property type="entry name" value="PKS_Beta-ketoAc_synthase_dom"/>
</dbReference>
<evidence type="ECO:0000256" key="9">
    <source>
        <dbReference type="ARBA" id="ARBA00022857"/>
    </source>
</evidence>
<dbReference type="CDD" id="cd00833">
    <property type="entry name" value="PKS"/>
    <property type="match status" value="1"/>
</dbReference>
<dbReference type="InterPro" id="IPR042104">
    <property type="entry name" value="PKS_dehydratase_sf"/>
</dbReference>
<evidence type="ECO:0000256" key="1">
    <source>
        <dbReference type="ARBA" id="ARBA00012873"/>
    </source>
</evidence>
<evidence type="ECO:0000313" key="20">
    <source>
        <dbReference type="Proteomes" id="UP000325440"/>
    </source>
</evidence>
<dbReference type="GO" id="GO:0004312">
    <property type="term" value="F:fatty acid synthase activity"/>
    <property type="evidence" value="ECO:0007669"/>
    <property type="project" value="UniProtKB-EC"/>
</dbReference>
<name>A0A5E4NRX6_9HEMI</name>
<dbReference type="PROSITE" id="PS52019">
    <property type="entry name" value="PKS_MFAS_DH"/>
    <property type="match status" value="1"/>
</dbReference>
<keyword evidence="3" id="KW-0596">Phosphopantetheine</keyword>
<evidence type="ECO:0000256" key="6">
    <source>
        <dbReference type="ARBA" id="ARBA00022679"/>
    </source>
</evidence>
<dbReference type="InterPro" id="IPR014031">
    <property type="entry name" value="Ketoacyl_synth_C"/>
</dbReference>
<dbReference type="SUPFAM" id="SSF53901">
    <property type="entry name" value="Thiolase-like"/>
    <property type="match status" value="2"/>
</dbReference>
<dbReference type="Gene3D" id="3.40.50.720">
    <property type="entry name" value="NAD(P)-binding Rossmann-like Domain"/>
    <property type="match status" value="1"/>
</dbReference>
<dbReference type="Pfam" id="PF02801">
    <property type="entry name" value="Ketoacyl-synt_C"/>
    <property type="match status" value="1"/>
</dbReference>
<comment type="caution">
    <text evidence="16">Lacks conserved residue(s) required for the propagation of feature annotation.</text>
</comment>
<dbReference type="InterPro" id="IPR057326">
    <property type="entry name" value="KR_dom"/>
</dbReference>
<sequence>MAPNVDVTAAPESQKVYNDDEVVISGISGRLPNCDSIEDFKEKLFNGTDIVDEGESRWPDGISGAVTKIGVMKNLTKFDSIFFNLNPKISERLDPQIRLMLECTYEAFVDAGQSPTALRGSNTAVVVATTNNDYADWWSADPTRVNGYEFLGCTRTMFPNRVSFSFDLRGPSYAIDSGSSGGLLAFEHGYRLLKTGTVDGVIVAGTSLLLNPVLSVMMQKMNLISPEGKSKPFDASGTGTVRTDAVVIIYMQRAKDAKRVYATAVNACTNNEGFRSEGAIYPTNNQQIELFKEVLENAKLQPADVDYIESSAGGIQLNDAQELNAISEVYCKNRTKPLLIGSVKSNIGDSEPVSGLCGVFKTVLAMEKQQIPATLHYKTPNPRVPALKDGRLQVVSKPLPWTGQYAAVNAVGIGGLNAQALLKSNKIEKKPQPQDPIPRLIVGSGRTESAINYLLNRVETGPKDPEWYGLLYGVHSKNIAGHNFRGYTILGEKNGRETAILEAGKRQVWYVFSGMGSQWTGMGRDLLALPQFKASIEESANTLKTLGLDLYAIFNSNDKTVFDNVLNSFVGIAAVQIALVDVLTAVGITPDGIVGHSVGELACAYADGTLTAEQTIIVAYWRGRSLLDLNLPPGAMAAVGLSWEEAYARVPSDIAVACHNSEDGVTISGPPDSIAKFVEKLKSEGVFAREVNSSGVAFHSWYIAAAGPIFKEKVTGIIGSPKARSPRWISTSVPESRWNEPLAQFSSVAYHVNNLVSPVLFNSALKHVPDNSVVIEIAPHALLQAILKPSVGPKCTHVGLVRRNQSTVSNLLSSIGKLYNAGLQPKLENLYPPISYPVSRGTPSLQPLVEWDHTDDWEVITYYDHEVSSSGDVKLNIDLQSYLKGSYIDGVEVLPYAAYLTFVWKALAKLQCTTVENVPVVFDNVRFFKQLPIPANGKFTLNVNILAGSGEFDVRESGSVVVSGFVKIQTSDEQTQLPEIKSYEINQLSTADIYQDLACKGYKYSKAFQGINVASNDGNSGYIAFDGNWAPFIESLLQLHLLKLDTRDHYAINYLFKLSINPEKQYKSVSSNAAAFSVYENIGVIKSAGVEIRDVRSTSVPVRKELQQNFDLESYIFVPFVSDQVRKYNSAVSEPLNYIVQVVLENACGPFDVTEVVTAQRELLVSQILTLASAKYPFPINANVYAKDVNRYESEQSTADFYEQDLTSNKLERQSFFVVATSVVENADLLKNVLSGVQTGGFLLTVESKFDSKFRQVGLDVVAKYSDGQNFYVLLKKTAEAPSPVIVPVASSLSWVESLKSNIRTASSSNRDIVLISQNLESTGVIGLTKSLRQELNGEFVKCVSIKDNKAPAFSASTPVYREQLKKGLSVNVYKDGVWGTCLFVPYENAQVQAEHAFINTTKVGDVNSLQFIEGKLSIYNPKEYPDYELCYPYYVPLTGLDTKIAKGILPNKETNGDLVQQGTCLGLEFSGRDSHGKRIIGLVPGGALATSVLVNKDLVWQIPDKWTLEQACTVPRTYSLAYYALVVRGNVQPGESVYVHAGASGISTAAIGVALELGAIPYVGIFNKTQKDFLKSQYPQLNDDSFANLADNGGFEQHLLEQTEGRGVDLIFDTYSAYGKRQEFVNSLAEYGRMVDFEVYAPTSDSLGVSGNLKSITFNKISFKTINFLPSEIKYIQRLVGQGIKNGNVKPLATTVFPASQVVEAFKSNDNCSNNMGRIVVEIRPEEEGKKNTLPAKKTVAASPKLFFTSEETFVISGDEEVLSLELVQFLASRGARKFVLASKNKSLSGYKSLTLKRLKNKNVTVSESLYDPSTPNGAENLLREATVLGSISGIYHISAAPETDLLQSLSENDFASAVNKVSDVVANLDTLSRKLVPQLKYFVVLAPSVASRGAKAKSNYVLANAGVYKVAEVRKFSGYPATVVEYGAIDGISSSFNSPNFSAASIVSALSILDNVTKPTNKSTVVALSKFNGPNNDDTDAAASVLLKIANIFGHKVVSAIDETFTLLQLGLDTFLGPRVQETIQQQTGQLISLEELRQITFSDLRAKLNTLLA</sequence>
<evidence type="ECO:0000256" key="13">
    <source>
        <dbReference type="ARBA" id="ARBA00023160"/>
    </source>
</evidence>
<dbReference type="SUPFAM" id="SSF51735">
    <property type="entry name" value="NAD(P)-binding Rossmann-fold domains"/>
    <property type="match status" value="2"/>
</dbReference>
<dbReference type="Pfam" id="PF00109">
    <property type="entry name" value="ketoacyl-synt"/>
    <property type="match status" value="1"/>
</dbReference>
<dbReference type="Pfam" id="PF08659">
    <property type="entry name" value="KR"/>
    <property type="match status" value="1"/>
</dbReference>
<comment type="catalytic activity">
    <reaction evidence="15">
        <text>acetyl-CoA + n malonyl-CoA + 2n NADPH + 2n H(+) = a long-chain fatty acid + (n+1) CoA + n CO2 + 2n NADP(+).</text>
        <dbReference type="EC" id="2.3.1.85"/>
    </reaction>
</comment>
<dbReference type="GO" id="GO:0016787">
    <property type="term" value="F:hydrolase activity"/>
    <property type="evidence" value="ECO:0007669"/>
    <property type="project" value="UniProtKB-KW"/>
</dbReference>
<evidence type="ECO:0000256" key="5">
    <source>
        <dbReference type="ARBA" id="ARBA00022553"/>
    </source>
</evidence>
<dbReference type="InterPro" id="IPR011032">
    <property type="entry name" value="GroES-like_sf"/>
</dbReference>
<dbReference type="Gene3D" id="3.30.70.3290">
    <property type="match status" value="1"/>
</dbReference>
<evidence type="ECO:0000256" key="11">
    <source>
        <dbReference type="ARBA" id="ARBA00023027"/>
    </source>
</evidence>
<dbReference type="Pfam" id="PF00698">
    <property type="entry name" value="Acyl_transf_1"/>
    <property type="match status" value="1"/>
</dbReference>
<keyword evidence="8" id="KW-0276">Fatty acid metabolism</keyword>
<dbReference type="SUPFAM" id="SSF52151">
    <property type="entry name" value="FabD/lysophospholipase-like"/>
    <property type="match status" value="1"/>
</dbReference>
<dbReference type="InterPro" id="IPR020843">
    <property type="entry name" value="ER"/>
</dbReference>
<gene>
    <name evidence="19" type="ORF">CINCED_3A018656</name>
</gene>
<dbReference type="InterPro" id="IPR016035">
    <property type="entry name" value="Acyl_Trfase/lysoPLipase"/>
</dbReference>
<organism evidence="19 20">
    <name type="scientific">Cinara cedri</name>
    <dbReference type="NCBI Taxonomy" id="506608"/>
    <lineage>
        <taxon>Eukaryota</taxon>
        <taxon>Metazoa</taxon>
        <taxon>Ecdysozoa</taxon>
        <taxon>Arthropoda</taxon>
        <taxon>Hexapoda</taxon>
        <taxon>Insecta</taxon>
        <taxon>Pterygota</taxon>
        <taxon>Neoptera</taxon>
        <taxon>Paraneoptera</taxon>
        <taxon>Hemiptera</taxon>
        <taxon>Sternorrhyncha</taxon>
        <taxon>Aphidomorpha</taxon>
        <taxon>Aphidoidea</taxon>
        <taxon>Aphididae</taxon>
        <taxon>Lachninae</taxon>
        <taxon>Cinara</taxon>
    </lineage>
</organism>
<dbReference type="InterPro" id="IPR014030">
    <property type="entry name" value="Ketoacyl_synth_N"/>
</dbReference>
<evidence type="ECO:0000256" key="14">
    <source>
        <dbReference type="ARBA" id="ARBA00023268"/>
    </source>
</evidence>
<dbReference type="GO" id="GO:0016491">
    <property type="term" value="F:oxidoreductase activity"/>
    <property type="evidence" value="ECO:0007669"/>
    <property type="project" value="UniProtKB-KW"/>
</dbReference>
<dbReference type="SMART" id="SM00825">
    <property type="entry name" value="PKS_KS"/>
    <property type="match status" value="1"/>
</dbReference>
<keyword evidence="7 19" id="KW-0378">Hydrolase</keyword>
<keyword evidence="9" id="KW-0521">NADP</keyword>
<dbReference type="InterPro" id="IPR036291">
    <property type="entry name" value="NAD(P)-bd_dom_sf"/>
</dbReference>
<dbReference type="InterPro" id="IPR049900">
    <property type="entry name" value="PKS_mFAS_DH"/>
</dbReference>
<dbReference type="SUPFAM" id="SSF50129">
    <property type="entry name" value="GroES-like"/>
    <property type="match status" value="1"/>
</dbReference>
<dbReference type="InterPro" id="IPR001227">
    <property type="entry name" value="Ac_transferase_dom_sf"/>
</dbReference>
<dbReference type="Gene3D" id="3.10.129.110">
    <property type="entry name" value="Polyketide synthase dehydratase"/>
    <property type="match status" value="1"/>
</dbReference>
<dbReference type="Proteomes" id="UP000325440">
    <property type="component" value="Unassembled WGS sequence"/>
</dbReference>
<proteinExistence type="predicted"/>
<accession>A0A5E4NRX6</accession>
<keyword evidence="13" id="KW-0275">Fatty acid biosynthesis</keyword>
<evidence type="ECO:0000259" key="17">
    <source>
        <dbReference type="PROSITE" id="PS52004"/>
    </source>
</evidence>
<feature type="region of interest" description="N-terminal hotdog fold" evidence="16">
    <location>
        <begin position="853"/>
        <end position="973"/>
    </location>
</feature>
<dbReference type="Gene3D" id="3.40.366.10">
    <property type="entry name" value="Malonyl-Coenzyme A Acyl Carrier Protein, domain 2"/>
    <property type="match status" value="1"/>
</dbReference>
<dbReference type="SMART" id="SM00829">
    <property type="entry name" value="PKS_ER"/>
    <property type="match status" value="1"/>
</dbReference>
<keyword evidence="6 19" id="KW-0808">Transferase</keyword>
<dbReference type="PROSITE" id="PS52004">
    <property type="entry name" value="KS3_2"/>
    <property type="match status" value="1"/>
</dbReference>
<dbReference type="InterPro" id="IPR049391">
    <property type="entry name" value="FAS_pseudo-KR"/>
</dbReference>
<evidence type="ECO:0000256" key="16">
    <source>
        <dbReference type="PROSITE-ProRule" id="PRU01363"/>
    </source>
</evidence>
<dbReference type="InterPro" id="IPR013968">
    <property type="entry name" value="PKS_KR"/>
</dbReference>
<keyword evidence="14" id="KW-0511">Multifunctional enzyme</keyword>
<evidence type="ECO:0000256" key="4">
    <source>
        <dbReference type="ARBA" id="ARBA00022516"/>
    </source>
</evidence>
<feature type="region of interest" description="C-terminal hotdog fold" evidence="16">
    <location>
        <begin position="985"/>
        <end position="1134"/>
    </location>
</feature>
<dbReference type="InterPro" id="IPR016039">
    <property type="entry name" value="Thiolase-like"/>
</dbReference>
<evidence type="ECO:0000256" key="7">
    <source>
        <dbReference type="ARBA" id="ARBA00022801"/>
    </source>
</evidence>
<dbReference type="Pfam" id="PF16197">
    <property type="entry name" value="KAsynt_C_assoc"/>
    <property type="match status" value="1"/>
</dbReference>
<evidence type="ECO:0000256" key="2">
    <source>
        <dbReference type="ARBA" id="ARBA00018769"/>
    </source>
</evidence>
<dbReference type="PANTHER" id="PTHR43775:SF7">
    <property type="entry name" value="FATTY ACID SYNTHASE"/>
    <property type="match status" value="1"/>
</dbReference>
<keyword evidence="4" id="KW-0444">Lipid biosynthesis</keyword>
<keyword evidence="11" id="KW-0520">NAD</keyword>
<dbReference type="GO" id="GO:0006633">
    <property type="term" value="P:fatty acid biosynthetic process"/>
    <property type="evidence" value="ECO:0007669"/>
    <property type="project" value="UniProtKB-UniPathway"/>
</dbReference>
<dbReference type="InterPro" id="IPR016036">
    <property type="entry name" value="Malonyl_transacylase_ACP-bd"/>
</dbReference>
<dbReference type="CDD" id="cd05195">
    <property type="entry name" value="enoyl_red"/>
    <property type="match status" value="1"/>
</dbReference>
<dbReference type="OrthoDB" id="329835at2759"/>
<evidence type="ECO:0000256" key="3">
    <source>
        <dbReference type="ARBA" id="ARBA00022450"/>
    </source>
</evidence>
<feature type="domain" description="Ketosynthase family 3 (KS3)" evidence="17">
    <location>
        <begin position="19"/>
        <end position="424"/>
    </location>
</feature>
<dbReference type="InterPro" id="IPR050091">
    <property type="entry name" value="PKS_NRPS_Biosynth_Enz"/>
</dbReference>
<keyword evidence="12" id="KW-0443">Lipid metabolism</keyword>
<dbReference type="SMART" id="SM00822">
    <property type="entry name" value="PKS_KR"/>
    <property type="match status" value="1"/>
</dbReference>
<dbReference type="UniPathway" id="UPA00094"/>
<evidence type="ECO:0000259" key="18">
    <source>
        <dbReference type="PROSITE" id="PS52019"/>
    </source>
</evidence>
<keyword evidence="5" id="KW-0597">Phosphoprotein</keyword>
<dbReference type="SUPFAM" id="SSF55048">
    <property type="entry name" value="Probable ACP-binding domain of malonyl-CoA ACP transacylase"/>
    <property type="match status" value="1"/>
</dbReference>
<evidence type="ECO:0000313" key="19">
    <source>
        <dbReference type="EMBL" id="VVC46316.1"/>
    </source>
</evidence>
<evidence type="ECO:0000256" key="12">
    <source>
        <dbReference type="ARBA" id="ARBA00023098"/>
    </source>
</evidence>